<dbReference type="SUPFAM" id="SSF89372">
    <property type="entry name" value="Fucose-specific lectin"/>
    <property type="match status" value="1"/>
</dbReference>
<dbReference type="RefSeq" id="WP_152748866.1">
    <property type="nucleotide sequence ID" value="NZ_VUBA01000034.1"/>
</dbReference>
<reference evidence="1 2" key="1">
    <citation type="submission" date="2019-09" db="EMBL/GenBank/DDBJ databases">
        <title>The draft genomes of Allium pathogen Pseudomonas sp.</title>
        <authorList>
            <person name="Fujikawa T."/>
            <person name="Sawada H."/>
        </authorList>
    </citation>
    <scope>NUCLEOTIDE SEQUENCE [LARGE SCALE GENOMIC DNA]</scope>
    <source>
        <strain evidence="1 2">MAFF 730085</strain>
    </source>
</reference>
<sequence>MTTDIPRLISLLQPLRQQGIPAVQAASSVLAQLDAHASITRRADTDAQRSALAQALSQAYAPVTLNEMASILHQLYPALGPVDIGKILLAPGVFPAATAVQMQSALVAAGFSAAAVADAIKVLYPAPPVQEPFATIATSMQAGNRGIELWVAGTSGQVWTLYQRSAGDNWSNWEGPGFKNQPTPLHQLAAALQNNGNVLFAGLDGAGSVWTCSQGGPGGDWDAWSGPNVGVQPCAFEQLAASQQGGSRGVELWAAGADGQVWTLYQITAGGPWSQWEGPGFKGSQPRCSSWPLRNRVMAA</sequence>
<gene>
    <name evidence="1" type="ORF">F0170_05535</name>
</gene>
<protein>
    <submittedName>
        <fullName evidence="1">Uncharacterized protein</fullName>
    </submittedName>
</protein>
<proteinExistence type="predicted"/>
<comment type="caution">
    <text evidence="1">The sequence shown here is derived from an EMBL/GenBank/DDBJ whole genome shotgun (WGS) entry which is preliminary data.</text>
</comment>
<dbReference type="Gene3D" id="2.120.10.70">
    <property type="entry name" value="Fucose-specific lectin"/>
    <property type="match status" value="1"/>
</dbReference>
<name>A0A5N7JQB2_9PSED</name>
<organism evidence="1 2">
    <name type="scientific">Pseudomonas kitaguniensis</name>
    <dbReference type="NCBI Taxonomy" id="2607908"/>
    <lineage>
        <taxon>Bacteria</taxon>
        <taxon>Pseudomonadati</taxon>
        <taxon>Pseudomonadota</taxon>
        <taxon>Gammaproteobacteria</taxon>
        <taxon>Pseudomonadales</taxon>
        <taxon>Pseudomonadaceae</taxon>
        <taxon>Pseudomonas</taxon>
    </lineage>
</organism>
<evidence type="ECO:0000313" key="2">
    <source>
        <dbReference type="Proteomes" id="UP000325438"/>
    </source>
</evidence>
<dbReference type="EMBL" id="VUBA01000034">
    <property type="protein sequence ID" value="MPQ83496.1"/>
    <property type="molecule type" value="Genomic_DNA"/>
</dbReference>
<dbReference type="AlphaFoldDB" id="A0A5N7JQB2"/>
<accession>A0A5N7JQB2</accession>
<dbReference type="Proteomes" id="UP000325438">
    <property type="component" value="Unassembled WGS sequence"/>
</dbReference>
<evidence type="ECO:0000313" key="1">
    <source>
        <dbReference type="EMBL" id="MPQ83496.1"/>
    </source>
</evidence>